<dbReference type="HOGENOM" id="CLU_099347_0_0_5"/>
<dbReference type="AlphaFoldDB" id="A0A0H3GAY6"/>
<dbReference type="Proteomes" id="UP000007104">
    <property type="component" value="Chromosome I"/>
</dbReference>
<feature type="domain" description="TnsA endonuclease N-terminal" evidence="1">
    <location>
        <begin position="133"/>
        <end position="189"/>
    </location>
</feature>
<keyword evidence="3" id="KW-1185">Reference proteome</keyword>
<dbReference type="KEGG" id="bms:BR0728"/>
<evidence type="ECO:0000313" key="2">
    <source>
        <dbReference type="EMBL" id="AEM18074.1"/>
    </source>
</evidence>
<name>A0A0H3GAY6_BRUSU</name>
<organism evidence="2 3">
    <name type="scientific">Brucella suis biovar 1 (strain 1330)</name>
    <dbReference type="NCBI Taxonomy" id="204722"/>
    <lineage>
        <taxon>Bacteria</taxon>
        <taxon>Pseudomonadati</taxon>
        <taxon>Pseudomonadota</taxon>
        <taxon>Alphaproteobacteria</taxon>
        <taxon>Hyphomicrobiales</taxon>
        <taxon>Brucellaceae</taxon>
        <taxon>Brucella/Ochrobactrum group</taxon>
        <taxon>Brucella</taxon>
    </lineage>
</organism>
<dbReference type="InterPro" id="IPR014833">
    <property type="entry name" value="TnsA_N"/>
</dbReference>
<evidence type="ECO:0000313" key="3">
    <source>
        <dbReference type="Proteomes" id="UP000007104"/>
    </source>
</evidence>
<dbReference type="KEGG" id="bsi:BS1330_I0724"/>
<reference evidence="2 3" key="1">
    <citation type="journal article" date="2011" name="J. Bacteriol.">
        <title>Revised genome sequence of Brucella suis 1330.</title>
        <authorList>
            <person name="Tae H."/>
            <person name="Shallom S."/>
            <person name="Settlage R."/>
            <person name="Preston D."/>
            <person name="Adams L.G."/>
            <person name="Garner H.R."/>
        </authorList>
    </citation>
    <scope>NUCLEOTIDE SEQUENCE [LARGE SCALE GENOMIC DNA]</scope>
    <source>
        <strain evidence="2 3">1330</strain>
    </source>
</reference>
<gene>
    <name evidence="2" type="ordered locus">BS1330_I0724</name>
</gene>
<evidence type="ECO:0000259" key="1">
    <source>
        <dbReference type="Pfam" id="PF08722"/>
    </source>
</evidence>
<dbReference type="EMBL" id="CP002997">
    <property type="protein sequence ID" value="AEM18074.1"/>
    <property type="molecule type" value="Genomic_DNA"/>
</dbReference>
<dbReference type="Pfam" id="PF08722">
    <property type="entry name" value="Tn7_TnsA-like_N"/>
    <property type="match status" value="1"/>
</dbReference>
<protein>
    <recommendedName>
        <fullName evidence="1">TnsA endonuclease N-terminal domain-containing protein</fullName>
    </recommendedName>
</protein>
<sequence length="298" mass="33799">MKKGNGPESANPQGRLEYRSRTDISFSLYPLRESSPRILFRVREQDQFINREAPVTADRIAIRWAQVMDMEHISHKTFVAPQSSRSTRHISPRSKASLRGTLIAQLPADDHPRRIVFESKLEQRVLHLLLACRNVHDIWDQPPFVTYRNAEGKQKRHVFDFLATLKNGRRVAIAVKPSSRAKSRSFRRELQYIRTGTSLAFAHDVVLMTDQSFTVAAARNAARLHEFRRTPDPDADEHVRLILSKLDCAVTVGGVVARSELQGRGFRAVFRAIYDGYADRLGAGDIDLDTLLTARGAM</sequence>
<accession>A0A0H3GAY6</accession>
<proteinExistence type="predicted"/>